<keyword evidence="2" id="KW-1185">Reference proteome</keyword>
<dbReference type="AlphaFoldDB" id="A0A1I2BZL2"/>
<reference evidence="2" key="1">
    <citation type="submission" date="2016-10" db="EMBL/GenBank/DDBJ databases">
        <authorList>
            <person name="Varghese N."/>
            <person name="Submissions S."/>
        </authorList>
    </citation>
    <scope>NUCLEOTIDE SEQUENCE [LARGE SCALE GENOMIC DNA]</scope>
    <source>
        <strain evidence="2">ATCC 25963</strain>
    </source>
</reference>
<organism evidence="1 2">
    <name type="scientific">Nannocystis exedens</name>
    <dbReference type="NCBI Taxonomy" id="54"/>
    <lineage>
        <taxon>Bacteria</taxon>
        <taxon>Pseudomonadati</taxon>
        <taxon>Myxococcota</taxon>
        <taxon>Polyangia</taxon>
        <taxon>Nannocystales</taxon>
        <taxon>Nannocystaceae</taxon>
        <taxon>Nannocystis</taxon>
    </lineage>
</organism>
<name>A0A1I2BZL2_9BACT</name>
<protein>
    <submittedName>
        <fullName evidence="1">Uncharacterized protein</fullName>
    </submittedName>
</protein>
<dbReference type="Proteomes" id="UP000199400">
    <property type="component" value="Unassembled WGS sequence"/>
</dbReference>
<evidence type="ECO:0000313" key="2">
    <source>
        <dbReference type="Proteomes" id="UP000199400"/>
    </source>
</evidence>
<dbReference type="EMBL" id="FOMX01000016">
    <property type="protein sequence ID" value="SFE60750.1"/>
    <property type="molecule type" value="Genomic_DNA"/>
</dbReference>
<proteinExistence type="predicted"/>
<evidence type="ECO:0000313" key="1">
    <source>
        <dbReference type="EMBL" id="SFE60750.1"/>
    </source>
</evidence>
<gene>
    <name evidence="1" type="ORF">SAMN02745121_04838</name>
</gene>
<dbReference type="STRING" id="54.SAMN02745121_04838"/>
<sequence>MVGVTCSMGHVFEFSAPYEVSDERLARSRARRFVGQNVAPPSE</sequence>
<accession>A0A1I2BZL2</accession>